<feature type="chain" id="PRO_5022808361" evidence="1">
    <location>
        <begin position="23"/>
        <end position="221"/>
    </location>
</feature>
<comment type="caution">
    <text evidence="2">The sequence shown here is derived from an EMBL/GenBank/DDBJ whole genome shotgun (WGS) entry which is preliminary data.</text>
</comment>
<keyword evidence="1" id="KW-0732">Signal</keyword>
<evidence type="ECO:0000256" key="1">
    <source>
        <dbReference type="SAM" id="SignalP"/>
    </source>
</evidence>
<evidence type="ECO:0000313" key="2">
    <source>
        <dbReference type="EMBL" id="TWT91345.1"/>
    </source>
</evidence>
<gene>
    <name evidence="2" type="ORF">Pla100_51930</name>
</gene>
<organism evidence="2 3">
    <name type="scientific">Neorhodopirellula pilleata</name>
    <dbReference type="NCBI Taxonomy" id="2714738"/>
    <lineage>
        <taxon>Bacteria</taxon>
        <taxon>Pseudomonadati</taxon>
        <taxon>Planctomycetota</taxon>
        <taxon>Planctomycetia</taxon>
        <taxon>Pirellulales</taxon>
        <taxon>Pirellulaceae</taxon>
        <taxon>Neorhodopirellula</taxon>
    </lineage>
</organism>
<dbReference type="Proteomes" id="UP000316213">
    <property type="component" value="Unassembled WGS sequence"/>
</dbReference>
<accession>A0A5C5ZW59</accession>
<protein>
    <submittedName>
        <fullName evidence="2">Uncharacterized protein</fullName>
    </submittedName>
</protein>
<feature type="signal peptide" evidence="1">
    <location>
        <begin position="1"/>
        <end position="22"/>
    </location>
</feature>
<reference evidence="2 3" key="1">
    <citation type="submission" date="2019-02" db="EMBL/GenBank/DDBJ databases">
        <title>Deep-cultivation of Planctomycetes and their phenomic and genomic characterization uncovers novel biology.</title>
        <authorList>
            <person name="Wiegand S."/>
            <person name="Jogler M."/>
            <person name="Boedeker C."/>
            <person name="Pinto D."/>
            <person name="Vollmers J."/>
            <person name="Rivas-Marin E."/>
            <person name="Kohn T."/>
            <person name="Peeters S.H."/>
            <person name="Heuer A."/>
            <person name="Rast P."/>
            <person name="Oberbeckmann S."/>
            <person name="Bunk B."/>
            <person name="Jeske O."/>
            <person name="Meyerdierks A."/>
            <person name="Storesund J.E."/>
            <person name="Kallscheuer N."/>
            <person name="Luecker S."/>
            <person name="Lage O.M."/>
            <person name="Pohl T."/>
            <person name="Merkel B.J."/>
            <person name="Hornburger P."/>
            <person name="Mueller R.-W."/>
            <person name="Bruemmer F."/>
            <person name="Labrenz M."/>
            <person name="Spormann A.M."/>
            <person name="Op Den Camp H."/>
            <person name="Overmann J."/>
            <person name="Amann R."/>
            <person name="Jetten M.S.M."/>
            <person name="Mascher T."/>
            <person name="Medema M.H."/>
            <person name="Devos D.P."/>
            <person name="Kaster A.-K."/>
            <person name="Ovreas L."/>
            <person name="Rohde M."/>
            <person name="Galperin M.Y."/>
            <person name="Jogler C."/>
        </authorList>
    </citation>
    <scope>NUCLEOTIDE SEQUENCE [LARGE SCALE GENOMIC DNA]</scope>
    <source>
        <strain evidence="2 3">Pla100</strain>
    </source>
</reference>
<sequence precursor="true">MLFRLLILICASACLASGTALAQLFAPGGADGLDVRIELVRQKGVQHPEDDRDRLENLDLSITIVNGTSAAIVVPETYPNFTRIRLCASGSMGTRIPLHLFRHMENDGMMGAGTIEPRIQKTVTIAPGKTYELLRVSAKDTLISPGCKDAPSRQPPGRHTDRVENFAERPWGWGWRAHPRPDYSPFESQKGDRRTETAVLWFEMEIDGFLVRSVPQLVTLR</sequence>
<dbReference type="AlphaFoldDB" id="A0A5C5ZW59"/>
<keyword evidence="3" id="KW-1185">Reference proteome</keyword>
<evidence type="ECO:0000313" key="3">
    <source>
        <dbReference type="Proteomes" id="UP000316213"/>
    </source>
</evidence>
<dbReference type="EMBL" id="SJPM01000015">
    <property type="protein sequence ID" value="TWT91345.1"/>
    <property type="molecule type" value="Genomic_DNA"/>
</dbReference>
<proteinExistence type="predicted"/>
<name>A0A5C5ZW59_9BACT</name>